<sequence>MQDQNEGDFIQPEKRNLVIMWFANLLVAGSMTMVLPFLSLYIESFGQYSPQEVQRWAGFVFGISFLVAFLVSPLWGRIGDRFGRKKILIGTGFGIAFSVLLMGYVESVAALFALRAFMGLATGFIPASMALISAQNDKQTAGQTLGTLQTGTVSGGLLGPLFGGLIADTVGMELTFILTATVLSLATLLVIFGVKEVIFEEKDEEQRSYHWKEVIRHIVTHPMLIMVMVVALVVQLVNFSVQPLLALYVGNLTSAENLAFLAGMAFSVTGLGNLLATRKWGQIGDRIGHEKIMLLLLVLSGLFFIPQAFVGELWQLVLLRFLFGIQVGGLIPCTTAYIRQVCPVSMQGEVLGYNQSFRFLGNVIGPVSGGMIASSLGIPAVFIISGLLLVITAVIVKLMLKYTSKQRKRDTVNVRKTSEHTA</sequence>
<evidence type="ECO:0000256" key="1">
    <source>
        <dbReference type="ARBA" id="ARBA00004651"/>
    </source>
</evidence>
<feature type="transmembrane region" description="Helical" evidence="7">
    <location>
        <begin position="111"/>
        <end position="132"/>
    </location>
</feature>
<dbReference type="GO" id="GO:0005886">
    <property type="term" value="C:plasma membrane"/>
    <property type="evidence" value="ECO:0007669"/>
    <property type="project" value="UniProtKB-SubCell"/>
</dbReference>
<feature type="domain" description="Major facilitator superfamily (MFS) profile" evidence="8">
    <location>
        <begin position="16"/>
        <end position="404"/>
    </location>
</feature>
<comment type="subcellular location">
    <subcellularLocation>
        <location evidence="1">Cell membrane</location>
        <topology evidence="1">Multi-pass membrane protein</topology>
    </subcellularLocation>
</comment>
<organism evidence="9 10">
    <name type="scientific">Geomicrobium halophilum</name>
    <dbReference type="NCBI Taxonomy" id="549000"/>
    <lineage>
        <taxon>Bacteria</taxon>
        <taxon>Bacillati</taxon>
        <taxon>Bacillota</taxon>
        <taxon>Bacilli</taxon>
        <taxon>Bacillales</taxon>
        <taxon>Geomicrobium</taxon>
    </lineage>
</organism>
<dbReference type="InterPro" id="IPR020846">
    <property type="entry name" value="MFS_dom"/>
</dbReference>
<evidence type="ECO:0000256" key="7">
    <source>
        <dbReference type="SAM" id="Phobius"/>
    </source>
</evidence>
<feature type="transmembrane region" description="Helical" evidence="7">
    <location>
        <begin position="214"/>
        <end position="237"/>
    </location>
</feature>
<dbReference type="PROSITE" id="PS50850">
    <property type="entry name" value="MFS"/>
    <property type="match status" value="1"/>
</dbReference>
<keyword evidence="3" id="KW-1003">Cell membrane</keyword>
<feature type="transmembrane region" description="Helical" evidence="7">
    <location>
        <begin position="144"/>
        <end position="162"/>
    </location>
</feature>
<feature type="transmembrane region" description="Helical" evidence="7">
    <location>
        <begin position="21"/>
        <end position="42"/>
    </location>
</feature>
<comment type="caution">
    <text evidence="9">The sequence shown here is derived from an EMBL/GenBank/DDBJ whole genome shotgun (WGS) entry which is preliminary data.</text>
</comment>
<reference evidence="9 10" key="1">
    <citation type="submission" date="2020-08" db="EMBL/GenBank/DDBJ databases">
        <title>Genomic Encyclopedia of Type Strains, Phase IV (KMG-IV): sequencing the most valuable type-strain genomes for metagenomic binning, comparative biology and taxonomic classification.</title>
        <authorList>
            <person name="Goeker M."/>
        </authorList>
    </citation>
    <scope>NUCLEOTIDE SEQUENCE [LARGE SCALE GENOMIC DNA]</scope>
    <source>
        <strain evidence="9 10">DSM 21769</strain>
    </source>
</reference>
<evidence type="ECO:0000256" key="4">
    <source>
        <dbReference type="ARBA" id="ARBA00022692"/>
    </source>
</evidence>
<feature type="transmembrane region" description="Helical" evidence="7">
    <location>
        <begin position="87"/>
        <end position="105"/>
    </location>
</feature>
<keyword evidence="5 7" id="KW-1133">Transmembrane helix</keyword>
<evidence type="ECO:0000256" key="2">
    <source>
        <dbReference type="ARBA" id="ARBA00022448"/>
    </source>
</evidence>
<dbReference type="AlphaFoldDB" id="A0A841PZV7"/>
<dbReference type="RefSeq" id="WP_221434284.1">
    <property type="nucleotide sequence ID" value="NZ_JACHHJ010000003.1"/>
</dbReference>
<name>A0A841PZV7_9BACL</name>
<feature type="transmembrane region" description="Helical" evidence="7">
    <location>
        <begin position="359"/>
        <end position="376"/>
    </location>
</feature>
<keyword evidence="4 7" id="KW-0812">Transmembrane</keyword>
<feature type="transmembrane region" description="Helical" evidence="7">
    <location>
        <begin position="316"/>
        <end position="338"/>
    </location>
</feature>
<dbReference type="InterPro" id="IPR036259">
    <property type="entry name" value="MFS_trans_sf"/>
</dbReference>
<keyword evidence="2" id="KW-0813">Transport</keyword>
<evidence type="ECO:0000259" key="8">
    <source>
        <dbReference type="PROSITE" id="PS50850"/>
    </source>
</evidence>
<dbReference type="GO" id="GO:0022857">
    <property type="term" value="F:transmembrane transporter activity"/>
    <property type="evidence" value="ECO:0007669"/>
    <property type="project" value="InterPro"/>
</dbReference>
<keyword evidence="10" id="KW-1185">Reference proteome</keyword>
<evidence type="ECO:0000256" key="6">
    <source>
        <dbReference type="ARBA" id="ARBA00023136"/>
    </source>
</evidence>
<dbReference type="Pfam" id="PF07690">
    <property type="entry name" value="MFS_1"/>
    <property type="match status" value="1"/>
</dbReference>
<feature type="transmembrane region" description="Helical" evidence="7">
    <location>
        <begin position="54"/>
        <end position="75"/>
    </location>
</feature>
<accession>A0A841PZV7</accession>
<dbReference type="SUPFAM" id="SSF103473">
    <property type="entry name" value="MFS general substrate transporter"/>
    <property type="match status" value="1"/>
</dbReference>
<keyword evidence="6 7" id="KW-0472">Membrane</keyword>
<proteinExistence type="predicted"/>
<dbReference type="Proteomes" id="UP000568839">
    <property type="component" value="Unassembled WGS sequence"/>
</dbReference>
<feature type="transmembrane region" description="Helical" evidence="7">
    <location>
        <begin position="257"/>
        <end position="276"/>
    </location>
</feature>
<evidence type="ECO:0000256" key="5">
    <source>
        <dbReference type="ARBA" id="ARBA00022989"/>
    </source>
</evidence>
<gene>
    <name evidence="9" type="ORF">HNR44_002158</name>
</gene>
<dbReference type="Gene3D" id="1.20.1250.20">
    <property type="entry name" value="MFS general substrate transporter like domains"/>
    <property type="match status" value="2"/>
</dbReference>
<evidence type="ECO:0000313" key="10">
    <source>
        <dbReference type="Proteomes" id="UP000568839"/>
    </source>
</evidence>
<dbReference type="InterPro" id="IPR011701">
    <property type="entry name" value="MFS"/>
</dbReference>
<feature type="transmembrane region" description="Helical" evidence="7">
    <location>
        <begin position="174"/>
        <end position="194"/>
    </location>
</feature>
<dbReference type="EMBL" id="JACHHJ010000003">
    <property type="protein sequence ID" value="MBB6450175.1"/>
    <property type="molecule type" value="Genomic_DNA"/>
</dbReference>
<dbReference type="PANTHER" id="PTHR43414:SF3">
    <property type="entry name" value="LMO2377 PROTEIN"/>
    <property type="match status" value="1"/>
</dbReference>
<dbReference type="PANTHER" id="PTHR43414">
    <property type="entry name" value="MULTIDRUG RESISTANCE PROTEIN MDTG"/>
    <property type="match status" value="1"/>
</dbReference>
<feature type="transmembrane region" description="Helical" evidence="7">
    <location>
        <begin position="292"/>
        <end position="310"/>
    </location>
</feature>
<evidence type="ECO:0000256" key="3">
    <source>
        <dbReference type="ARBA" id="ARBA00022475"/>
    </source>
</evidence>
<protein>
    <submittedName>
        <fullName evidence="9">MFS family permease</fullName>
    </submittedName>
</protein>
<evidence type="ECO:0000313" key="9">
    <source>
        <dbReference type="EMBL" id="MBB6450175.1"/>
    </source>
</evidence>
<feature type="transmembrane region" description="Helical" evidence="7">
    <location>
        <begin position="382"/>
        <end position="400"/>
    </location>
</feature>